<dbReference type="AlphaFoldDB" id="B9RL60"/>
<feature type="compositionally biased region" description="Polar residues" evidence="7">
    <location>
        <begin position="58"/>
        <end position="67"/>
    </location>
</feature>
<protein>
    <submittedName>
        <fullName evidence="10">Nucleic acid binding protein, putative</fullName>
    </submittedName>
</protein>
<keyword evidence="5" id="KW-0539">Nucleus</keyword>
<sequence length="282" mass="31931">MAFRKEVCRNFQRGSCQYGERCKFLHVNNQQQQSNNNSFGFGSQQKQQNQSSSPFGFGTQSKSSTKPFENKWTRFSPISNAAATPSSRQPDNQPQPANHKCTDPDSCKRQIAEDFQNEKPLWKLTCYGHSKNGPCDIGGDVSYEELRALAYDEAKHGLTLQSIVERERNLLSSKLIEFENLLRNPYAAPPKSAFSQSPFPGVTPNAILPSGQNNPPPSVSSFSQLGASLNMATRTRHDSCIQLFLVHFFYLVSVYYFSPFQDWLLAFNIIKQCFWATKLLKF</sequence>
<feature type="transmembrane region" description="Helical" evidence="8">
    <location>
        <begin position="240"/>
        <end position="257"/>
    </location>
</feature>
<evidence type="ECO:0000256" key="2">
    <source>
        <dbReference type="ARBA" id="ARBA00022723"/>
    </source>
</evidence>
<evidence type="ECO:0000256" key="7">
    <source>
        <dbReference type="SAM" id="MobiDB-lite"/>
    </source>
</evidence>
<dbReference type="GO" id="GO:0005634">
    <property type="term" value="C:nucleus"/>
    <property type="evidence" value="ECO:0000318"/>
    <property type="project" value="GO_Central"/>
</dbReference>
<accession>B9RL60</accession>
<keyword evidence="8" id="KW-1133">Transmembrane helix</keyword>
<organism evidence="10 11">
    <name type="scientific">Ricinus communis</name>
    <name type="common">Castor bean</name>
    <dbReference type="NCBI Taxonomy" id="3988"/>
    <lineage>
        <taxon>Eukaryota</taxon>
        <taxon>Viridiplantae</taxon>
        <taxon>Streptophyta</taxon>
        <taxon>Embryophyta</taxon>
        <taxon>Tracheophyta</taxon>
        <taxon>Spermatophyta</taxon>
        <taxon>Magnoliopsida</taxon>
        <taxon>eudicotyledons</taxon>
        <taxon>Gunneridae</taxon>
        <taxon>Pentapetalae</taxon>
        <taxon>rosids</taxon>
        <taxon>fabids</taxon>
        <taxon>Malpighiales</taxon>
        <taxon>Euphorbiaceae</taxon>
        <taxon>Acalyphoideae</taxon>
        <taxon>Acalypheae</taxon>
        <taxon>Ricinus</taxon>
    </lineage>
</organism>
<dbReference type="InParanoid" id="B9RL60"/>
<reference evidence="11" key="1">
    <citation type="journal article" date="2010" name="Nat. Biotechnol.">
        <title>Draft genome sequence of the oilseed species Ricinus communis.</title>
        <authorList>
            <person name="Chan A.P."/>
            <person name="Crabtree J."/>
            <person name="Zhao Q."/>
            <person name="Lorenzi H."/>
            <person name="Orvis J."/>
            <person name="Puiu D."/>
            <person name="Melake-Berhan A."/>
            <person name="Jones K.M."/>
            <person name="Redman J."/>
            <person name="Chen G."/>
            <person name="Cahoon E.B."/>
            <person name="Gedil M."/>
            <person name="Stanke M."/>
            <person name="Haas B.J."/>
            <person name="Wortman J.R."/>
            <person name="Fraser-Liggett C.M."/>
            <person name="Ravel J."/>
            <person name="Rabinowicz P.D."/>
        </authorList>
    </citation>
    <scope>NUCLEOTIDE SEQUENCE [LARGE SCALE GENOMIC DNA]</scope>
    <source>
        <strain evidence="11">cv. Hale</strain>
    </source>
</reference>
<feature type="compositionally biased region" description="Low complexity" evidence="7">
    <location>
        <begin position="33"/>
        <end position="53"/>
    </location>
</feature>
<feature type="domain" description="C3H1-type" evidence="9">
    <location>
        <begin position="2"/>
        <end position="29"/>
    </location>
</feature>
<evidence type="ECO:0000256" key="3">
    <source>
        <dbReference type="ARBA" id="ARBA00022771"/>
    </source>
</evidence>
<dbReference type="eggNOG" id="ENOG502QVMW">
    <property type="taxonomic scope" value="Eukaryota"/>
</dbReference>
<keyword evidence="8" id="KW-0812">Transmembrane</keyword>
<evidence type="ECO:0000256" key="4">
    <source>
        <dbReference type="ARBA" id="ARBA00022833"/>
    </source>
</evidence>
<keyword evidence="3 6" id="KW-0863">Zinc-finger</keyword>
<dbReference type="SUPFAM" id="SSF90229">
    <property type="entry name" value="CCCH zinc finger"/>
    <property type="match status" value="1"/>
</dbReference>
<keyword evidence="8" id="KW-0472">Membrane</keyword>
<dbReference type="Gene3D" id="4.10.1000.10">
    <property type="entry name" value="Zinc finger, CCCH-type"/>
    <property type="match status" value="1"/>
</dbReference>
<dbReference type="PROSITE" id="PS50103">
    <property type="entry name" value="ZF_C3H1"/>
    <property type="match status" value="1"/>
</dbReference>
<dbReference type="EMBL" id="EQ973787">
    <property type="protein sequence ID" value="EEF47879.1"/>
    <property type="molecule type" value="Genomic_DNA"/>
</dbReference>
<evidence type="ECO:0000256" key="6">
    <source>
        <dbReference type="PROSITE-ProRule" id="PRU00723"/>
    </source>
</evidence>
<dbReference type="InterPro" id="IPR000571">
    <property type="entry name" value="Znf_CCCH"/>
</dbReference>
<evidence type="ECO:0000313" key="11">
    <source>
        <dbReference type="Proteomes" id="UP000008311"/>
    </source>
</evidence>
<keyword evidence="2 6" id="KW-0479">Metal-binding</keyword>
<feature type="compositionally biased region" description="Polar residues" evidence="7">
    <location>
        <begin position="76"/>
        <end position="96"/>
    </location>
</feature>
<dbReference type="FunCoup" id="B9RL60">
    <property type="interactions" value="1495"/>
</dbReference>
<comment type="subcellular location">
    <subcellularLocation>
        <location evidence="1">Nucleus</location>
    </subcellularLocation>
</comment>
<dbReference type="Proteomes" id="UP000008311">
    <property type="component" value="Unassembled WGS sequence"/>
</dbReference>
<evidence type="ECO:0000256" key="1">
    <source>
        <dbReference type="ARBA" id="ARBA00004123"/>
    </source>
</evidence>
<name>B9RL60_RICCO</name>
<dbReference type="SMART" id="SM00356">
    <property type="entry name" value="ZnF_C3H1"/>
    <property type="match status" value="1"/>
</dbReference>
<evidence type="ECO:0000256" key="8">
    <source>
        <dbReference type="SAM" id="Phobius"/>
    </source>
</evidence>
<keyword evidence="11" id="KW-1185">Reference proteome</keyword>
<dbReference type="GO" id="GO:0016567">
    <property type="term" value="P:protein ubiquitination"/>
    <property type="evidence" value="ECO:0000318"/>
    <property type="project" value="GO_Central"/>
</dbReference>
<feature type="region of interest" description="Disordered" evidence="7">
    <location>
        <begin position="33"/>
        <end position="105"/>
    </location>
</feature>
<dbReference type="GO" id="GO:0008270">
    <property type="term" value="F:zinc ion binding"/>
    <property type="evidence" value="ECO:0007669"/>
    <property type="project" value="UniProtKB-KW"/>
</dbReference>
<dbReference type="PANTHER" id="PTHR46527:SF1">
    <property type="entry name" value="NUCLEOPORIN NUP42"/>
    <property type="match status" value="1"/>
</dbReference>
<proteinExistence type="predicted"/>
<dbReference type="Pfam" id="PF00642">
    <property type="entry name" value="zf-CCCH"/>
    <property type="match status" value="1"/>
</dbReference>
<dbReference type="InterPro" id="IPR036855">
    <property type="entry name" value="Znf_CCCH_sf"/>
</dbReference>
<gene>
    <name evidence="10" type="ORF">RCOM_1667360</name>
</gene>
<dbReference type="InterPro" id="IPR051767">
    <property type="entry name" value="Nucleoporin_NUP42"/>
</dbReference>
<feature type="zinc finger region" description="C3H1-type" evidence="6">
    <location>
        <begin position="2"/>
        <end position="29"/>
    </location>
</feature>
<evidence type="ECO:0000259" key="9">
    <source>
        <dbReference type="PROSITE" id="PS50103"/>
    </source>
</evidence>
<dbReference type="PANTHER" id="PTHR46527">
    <property type="entry name" value="NUCLEOPORIN-LIKE PROTEIN 2"/>
    <property type="match status" value="1"/>
</dbReference>
<evidence type="ECO:0000256" key="5">
    <source>
        <dbReference type="ARBA" id="ARBA00023242"/>
    </source>
</evidence>
<dbReference type="STRING" id="3988.B9RL60"/>
<evidence type="ECO:0000313" key="10">
    <source>
        <dbReference type="EMBL" id="EEF47879.1"/>
    </source>
</evidence>
<keyword evidence="4 6" id="KW-0862">Zinc</keyword>
<dbReference type="GO" id="GO:0061630">
    <property type="term" value="F:ubiquitin protein ligase activity"/>
    <property type="evidence" value="ECO:0000318"/>
    <property type="project" value="GO_Central"/>
</dbReference>